<dbReference type="Gene3D" id="1.20.5.2050">
    <property type="match status" value="1"/>
</dbReference>
<name>A0AAD8PD43_BABGI</name>
<evidence type="ECO:0000313" key="1">
    <source>
        <dbReference type="EMBL" id="KAK1442324.1"/>
    </source>
</evidence>
<organism evidence="1 2">
    <name type="scientific">Babesia gibsoni</name>
    <dbReference type="NCBI Taxonomy" id="33632"/>
    <lineage>
        <taxon>Eukaryota</taxon>
        <taxon>Sar</taxon>
        <taxon>Alveolata</taxon>
        <taxon>Apicomplexa</taxon>
        <taxon>Aconoidasida</taxon>
        <taxon>Piroplasmida</taxon>
        <taxon>Babesiidae</taxon>
        <taxon>Babesia</taxon>
    </lineage>
</organism>
<dbReference type="Proteomes" id="UP001230268">
    <property type="component" value="Unassembled WGS sequence"/>
</dbReference>
<accession>A0AAD8PD43</accession>
<proteinExistence type="predicted"/>
<gene>
    <name evidence="1" type="ORF">BgAZ_403540</name>
</gene>
<dbReference type="AlphaFoldDB" id="A0AAD8PD43"/>
<comment type="caution">
    <text evidence="1">The sequence shown here is derived from an EMBL/GenBank/DDBJ whole genome shotgun (WGS) entry which is preliminary data.</text>
</comment>
<reference evidence="1" key="1">
    <citation type="submission" date="2023-08" db="EMBL/GenBank/DDBJ databases">
        <title>Draft sequence of the Babesia gibsoni genome.</title>
        <authorList>
            <person name="Yamagishi J.Y."/>
            <person name="Xuan X.X."/>
        </authorList>
    </citation>
    <scope>NUCLEOTIDE SEQUENCE</scope>
    <source>
        <strain evidence="1">Azabu</strain>
    </source>
</reference>
<dbReference type="EMBL" id="JAVEPI010000004">
    <property type="protein sequence ID" value="KAK1442324.1"/>
    <property type="molecule type" value="Genomic_DNA"/>
</dbReference>
<protein>
    <submittedName>
        <fullName evidence="1">Uncharacterized protein</fullName>
    </submittedName>
</protein>
<evidence type="ECO:0000313" key="2">
    <source>
        <dbReference type="Proteomes" id="UP001230268"/>
    </source>
</evidence>
<sequence>MVPLAHPDHESPYVDFEQREYGRTVKSDISDVYNMEPLVLGDSVAAMGHDEMSYGDMLPSSYKQEVVGMEPCYLANWNVGNWYDESNQRTTQDTYDSITASNYDVTSDYVPYSQHSYSTLDHGGSSSSSALFYENHRGDSFGTNYHMGSFDVSISRINSVDSVMRSVSSSSDHIKRRGSFDSTRKTIHHGYEGSKLPGASDETLLPDMCRADPQDRMSMNEYNSRNDTSLVLHGGSLRPPQSASSLVSSRGELKRELNRVTTDDVATFNTLFEDVRKPQAKRAMQMSSHQMEKDMFEKQSVARHFKPTNENQNNLNTPQASNMSYYDVFSKMNMGSQALNYGHCDLGYLCDPLYVENHKNMTSTPTMRSKLLRCGGKSYSGNTADYTTYQSDACNNGDVDAVTTKILESNGIYNGHHNSVEGYTPGHRDHGLLEQYGVPMMDHLGETPSNPSRCMPMLEPGKVPMQMEAFMEHGRPENLSPDNTREEYIHNVVEDMGAFQHGSAPKHSQDEFFHVGVDGLDHFSGIVEAFKEEEGLSPDMDAATMRRAFEENRYIEDLGNQYDLSRDDSPCEEAYVYMRTNTPDEYGGFKIQKERVTAAPTATSAELCEVLVACSNSSSNYQPSVTWDQSEQAYIVNWWATDEKGSISKRKSRMFSANEYGKAAAYDEAVSFAKFAETQIRPGALLRWYPGFNIPIGTSGRTNLRKVLHMDRMKNTDLCDPVLAANGMKIATKSTFGDMTIVELYKAAYVLGLWDVAAYNCLKTCKRRSYSYRWIHQLQLMNRRITLDALKYLRNVRESLAANKKPKRTSRGSVKRAAR</sequence>
<keyword evidence="2" id="KW-1185">Reference proteome</keyword>